<keyword evidence="3" id="KW-1185">Reference proteome</keyword>
<gene>
    <name evidence="2" type="ORF">FisN_9Lh001</name>
</gene>
<evidence type="ECO:0000313" key="2">
    <source>
        <dbReference type="EMBL" id="GAX25803.1"/>
    </source>
</evidence>
<name>A0A1Z5KHL3_FISSO</name>
<accession>A0A1Z5KHL3</accession>
<dbReference type="OrthoDB" id="55469at2759"/>
<dbReference type="Proteomes" id="UP000198406">
    <property type="component" value="Unassembled WGS sequence"/>
</dbReference>
<dbReference type="AlphaFoldDB" id="A0A1Z5KHL3"/>
<feature type="region of interest" description="Disordered" evidence="1">
    <location>
        <begin position="19"/>
        <end position="42"/>
    </location>
</feature>
<dbReference type="EMBL" id="BDSP01000232">
    <property type="protein sequence ID" value="GAX25803.1"/>
    <property type="molecule type" value="Genomic_DNA"/>
</dbReference>
<feature type="compositionally biased region" description="Low complexity" evidence="1">
    <location>
        <begin position="32"/>
        <end position="42"/>
    </location>
</feature>
<organism evidence="2 3">
    <name type="scientific">Fistulifera solaris</name>
    <name type="common">Oleaginous diatom</name>
    <dbReference type="NCBI Taxonomy" id="1519565"/>
    <lineage>
        <taxon>Eukaryota</taxon>
        <taxon>Sar</taxon>
        <taxon>Stramenopiles</taxon>
        <taxon>Ochrophyta</taxon>
        <taxon>Bacillariophyta</taxon>
        <taxon>Bacillariophyceae</taxon>
        <taxon>Bacillariophycidae</taxon>
        <taxon>Naviculales</taxon>
        <taxon>Naviculaceae</taxon>
        <taxon>Fistulifera</taxon>
    </lineage>
</organism>
<dbReference type="InParanoid" id="A0A1Z5KHL3"/>
<reference evidence="2 3" key="1">
    <citation type="journal article" date="2015" name="Plant Cell">
        <title>Oil accumulation by the oleaginous diatom Fistulifera solaris as revealed by the genome and transcriptome.</title>
        <authorList>
            <person name="Tanaka T."/>
            <person name="Maeda Y."/>
            <person name="Veluchamy A."/>
            <person name="Tanaka M."/>
            <person name="Abida H."/>
            <person name="Marechal E."/>
            <person name="Bowler C."/>
            <person name="Muto M."/>
            <person name="Sunaga Y."/>
            <person name="Tanaka M."/>
            <person name="Yoshino T."/>
            <person name="Taniguchi T."/>
            <person name="Fukuda Y."/>
            <person name="Nemoto M."/>
            <person name="Matsumoto M."/>
            <person name="Wong P.S."/>
            <person name="Aburatani S."/>
            <person name="Fujibuchi W."/>
        </authorList>
    </citation>
    <scope>NUCLEOTIDE SEQUENCE [LARGE SCALE GENOMIC DNA]</scope>
    <source>
        <strain evidence="2 3">JPCC DA0580</strain>
    </source>
</reference>
<evidence type="ECO:0000256" key="1">
    <source>
        <dbReference type="SAM" id="MobiDB-lite"/>
    </source>
</evidence>
<comment type="caution">
    <text evidence="2">The sequence shown here is derived from an EMBL/GenBank/DDBJ whole genome shotgun (WGS) entry which is preliminary data.</text>
</comment>
<proteinExistence type="predicted"/>
<protein>
    <submittedName>
        <fullName evidence="2">Uncharacterized protein</fullName>
    </submittedName>
</protein>
<evidence type="ECO:0000313" key="3">
    <source>
        <dbReference type="Proteomes" id="UP000198406"/>
    </source>
</evidence>
<sequence length="177" mass="20567">MLFSLDRFPLLLKRNRSLETDRKRQRRENRDSSTITTSSATPSYSSLAWNDDTESVVVASSQNKSFQDGDWWLKACCGNVEIACKCCKDHSQQSKNPVNFRNCGLELWNTSRIAWRQSLSVEETRTTHSQPLRRRDREQVQILLRTRTGPHPLPQVIALSEMVQMYNFLWNEDDSDA</sequence>